<dbReference type="Gene3D" id="2.60.120.330">
    <property type="entry name" value="B-lactam Antibiotic, Isopenicillin N Synthase, Chain"/>
    <property type="match status" value="1"/>
</dbReference>
<dbReference type="AlphaFoldDB" id="A0A8X7SEX2"/>
<accession>A0A8X7SEX2</accession>
<evidence type="ECO:0000256" key="1">
    <source>
        <dbReference type="SAM" id="MobiDB-lite"/>
    </source>
</evidence>
<evidence type="ECO:0000313" key="4">
    <source>
        <dbReference type="EMBL" id="KAG2304737.1"/>
    </source>
</evidence>
<feature type="domain" description="Isopenicillin N synthase-like Fe(2+) 2OG dioxygenase" evidence="3">
    <location>
        <begin position="13"/>
        <end position="70"/>
    </location>
</feature>
<protein>
    <recommendedName>
        <fullName evidence="3">Isopenicillin N synthase-like Fe(2+) 2OG dioxygenase domain-containing protein</fullName>
    </recommendedName>
</protein>
<keyword evidence="2" id="KW-1133">Transmembrane helix</keyword>
<proteinExistence type="predicted"/>
<dbReference type="InterPro" id="IPR044861">
    <property type="entry name" value="IPNS-like_FE2OG_OXY"/>
</dbReference>
<feature type="region of interest" description="Disordered" evidence="1">
    <location>
        <begin position="1"/>
        <end position="20"/>
    </location>
</feature>
<keyword evidence="2" id="KW-0812">Transmembrane</keyword>
<dbReference type="SUPFAM" id="SSF51197">
    <property type="entry name" value="Clavaminate synthase-like"/>
    <property type="match status" value="1"/>
</dbReference>
<sequence length="99" mass="11331">MSRENDEIQGVEETNEELGMEAHTDRNMLTILCQKDVKDGLQVRTSDDKQWIKADPSQKISFIVLGGAMLPVGLKPLFVYIFFELRMKSHKLKVGKNHN</sequence>
<evidence type="ECO:0000313" key="5">
    <source>
        <dbReference type="Proteomes" id="UP000886595"/>
    </source>
</evidence>
<dbReference type="InterPro" id="IPR027443">
    <property type="entry name" value="IPNS-like_sf"/>
</dbReference>
<evidence type="ECO:0000259" key="3">
    <source>
        <dbReference type="Pfam" id="PF03171"/>
    </source>
</evidence>
<feature type="transmembrane region" description="Helical" evidence="2">
    <location>
        <begin position="60"/>
        <end position="83"/>
    </location>
</feature>
<name>A0A8X7SEX2_BRACI</name>
<feature type="compositionally biased region" description="Acidic residues" evidence="1">
    <location>
        <begin position="7"/>
        <end position="19"/>
    </location>
</feature>
<keyword evidence="5" id="KW-1185">Reference proteome</keyword>
<dbReference type="Proteomes" id="UP000886595">
    <property type="component" value="Unassembled WGS sequence"/>
</dbReference>
<evidence type="ECO:0000256" key="2">
    <source>
        <dbReference type="SAM" id="Phobius"/>
    </source>
</evidence>
<comment type="caution">
    <text evidence="4">The sequence shown here is derived from an EMBL/GenBank/DDBJ whole genome shotgun (WGS) entry which is preliminary data.</text>
</comment>
<reference evidence="4 5" key="1">
    <citation type="submission" date="2020-02" db="EMBL/GenBank/DDBJ databases">
        <authorList>
            <person name="Ma Q."/>
            <person name="Huang Y."/>
            <person name="Song X."/>
            <person name="Pei D."/>
        </authorList>
    </citation>
    <scope>NUCLEOTIDE SEQUENCE [LARGE SCALE GENOMIC DNA]</scope>
    <source>
        <strain evidence="4">Sxm20200214</strain>
        <tissue evidence="4">Leaf</tissue>
    </source>
</reference>
<gene>
    <name evidence="4" type="ORF">Bca52824_033388</name>
</gene>
<organism evidence="4 5">
    <name type="scientific">Brassica carinata</name>
    <name type="common">Ethiopian mustard</name>
    <name type="synonym">Abyssinian cabbage</name>
    <dbReference type="NCBI Taxonomy" id="52824"/>
    <lineage>
        <taxon>Eukaryota</taxon>
        <taxon>Viridiplantae</taxon>
        <taxon>Streptophyta</taxon>
        <taxon>Embryophyta</taxon>
        <taxon>Tracheophyta</taxon>
        <taxon>Spermatophyta</taxon>
        <taxon>Magnoliopsida</taxon>
        <taxon>eudicotyledons</taxon>
        <taxon>Gunneridae</taxon>
        <taxon>Pentapetalae</taxon>
        <taxon>rosids</taxon>
        <taxon>malvids</taxon>
        <taxon>Brassicales</taxon>
        <taxon>Brassicaceae</taxon>
        <taxon>Brassiceae</taxon>
        <taxon>Brassica</taxon>
    </lineage>
</organism>
<dbReference type="Pfam" id="PF03171">
    <property type="entry name" value="2OG-FeII_Oxy"/>
    <property type="match status" value="1"/>
</dbReference>
<keyword evidence="2" id="KW-0472">Membrane</keyword>
<dbReference type="EMBL" id="JAAMPC010000007">
    <property type="protein sequence ID" value="KAG2304737.1"/>
    <property type="molecule type" value="Genomic_DNA"/>
</dbReference>